<keyword evidence="3 4" id="KW-0732">Signal</keyword>
<proteinExistence type="predicted"/>
<name>A0AAX2LUG3_VIBFL</name>
<comment type="function">
    <text evidence="1">May be involved in the biogenesis of curli organelles.</text>
</comment>
<feature type="chain" id="PRO_5043847462" description="Curli production assembly/transport component CsgE" evidence="4">
    <location>
        <begin position="28"/>
        <end position="157"/>
    </location>
</feature>
<feature type="signal peptide" evidence="4">
    <location>
        <begin position="1"/>
        <end position="27"/>
    </location>
</feature>
<evidence type="ECO:0000313" key="5">
    <source>
        <dbReference type="EMBL" id="SUQ26930.1"/>
    </source>
</evidence>
<evidence type="ECO:0000313" key="6">
    <source>
        <dbReference type="Proteomes" id="UP000254626"/>
    </source>
</evidence>
<reference evidence="5 6" key="1">
    <citation type="submission" date="2018-06" db="EMBL/GenBank/DDBJ databases">
        <authorList>
            <consortium name="Pathogen Informatics"/>
            <person name="Doyle S."/>
        </authorList>
    </citation>
    <scope>NUCLEOTIDE SEQUENCE [LARGE SCALE GENOMIC DNA]</scope>
    <source>
        <strain evidence="5 6">NCTC11327</strain>
    </source>
</reference>
<dbReference type="AlphaFoldDB" id="A0AAX2LUG3"/>
<evidence type="ECO:0000256" key="2">
    <source>
        <dbReference type="ARBA" id="ARBA00014024"/>
    </source>
</evidence>
<comment type="caution">
    <text evidence="5">The sequence shown here is derived from an EMBL/GenBank/DDBJ whole genome shotgun (WGS) entry which is preliminary data.</text>
</comment>
<organism evidence="5 6">
    <name type="scientific">Vibrio fluvialis</name>
    <dbReference type="NCBI Taxonomy" id="676"/>
    <lineage>
        <taxon>Bacteria</taxon>
        <taxon>Pseudomonadati</taxon>
        <taxon>Pseudomonadota</taxon>
        <taxon>Gammaproteobacteria</taxon>
        <taxon>Vibrionales</taxon>
        <taxon>Vibrionaceae</taxon>
        <taxon>Vibrio</taxon>
    </lineage>
</organism>
<protein>
    <recommendedName>
        <fullName evidence="2">Curli production assembly/transport component CsgE</fullName>
    </recommendedName>
</protein>
<dbReference type="Pfam" id="PF10627">
    <property type="entry name" value="CsgE"/>
    <property type="match status" value="1"/>
</dbReference>
<accession>A0AAX2LUG3</accession>
<evidence type="ECO:0000256" key="1">
    <source>
        <dbReference type="ARBA" id="ARBA00003989"/>
    </source>
</evidence>
<evidence type="ECO:0000256" key="3">
    <source>
        <dbReference type="ARBA" id="ARBA00022729"/>
    </source>
</evidence>
<evidence type="ECO:0000256" key="4">
    <source>
        <dbReference type="SAM" id="SignalP"/>
    </source>
</evidence>
<dbReference type="InterPro" id="IPR018900">
    <property type="entry name" value="Curli_CsgE"/>
</dbReference>
<dbReference type="Proteomes" id="UP000254626">
    <property type="component" value="Unassembled WGS sequence"/>
</dbReference>
<dbReference type="EMBL" id="UHIP01000002">
    <property type="protein sequence ID" value="SUQ26930.1"/>
    <property type="molecule type" value="Genomic_DNA"/>
</dbReference>
<sequence>MVISMKNMSVVYAFSLSFLLTSASVSASQEDSGKLENNQQLENNEPLNLNDIDGLIIDRTMTRFGNNFYTEFSRYINDQHEDLKENLTVKERATASQGSIISVWHAQKLVYRTTLSPGARQAQEKAKAAADIVRTYLTRWKIQRLYSDTFDLAHDEL</sequence>
<gene>
    <name evidence="5" type="ORF">NCTC11327_03795</name>
</gene>